<reference evidence="1" key="1">
    <citation type="submission" date="2009-01" db="EMBL/GenBank/DDBJ databases">
        <title>The Genome Sequence of Brucella pinnipedialis M292/94/1.</title>
        <authorList>
            <consortium name="The Broad Institute Genome Sequencing Platform"/>
            <person name="Ward D."/>
            <person name="Young S.K."/>
            <person name="Kodira C.D."/>
            <person name="Zeng Q."/>
            <person name="Koehrsen M."/>
            <person name="Alvarado L."/>
            <person name="Berlin A."/>
            <person name="Borenstein D."/>
            <person name="Chen Z."/>
            <person name="Engels R."/>
            <person name="Freedman E."/>
            <person name="Gellesch M."/>
            <person name="Goldberg J."/>
            <person name="Griggs A."/>
            <person name="Gujja S."/>
            <person name="Heiman D."/>
            <person name="Hepburn T."/>
            <person name="Howarth C."/>
            <person name="Jen D."/>
            <person name="Larson L."/>
            <person name="Lewis B."/>
            <person name="Mehta T."/>
            <person name="Park D."/>
            <person name="Pearson M."/>
            <person name="Roberts A."/>
            <person name="Saif S."/>
            <person name="Shea T."/>
            <person name="Shenoy N."/>
            <person name="Sisk P."/>
            <person name="Stolte C."/>
            <person name="Sykes S."/>
            <person name="Walk T."/>
            <person name="White J."/>
            <person name="Yandava C."/>
            <person name="Whatmore A.M."/>
            <person name="Perrett L.L."/>
            <person name="O'Callaghan D."/>
            <person name="Nusbaum C."/>
            <person name="Galagan J."/>
            <person name="Birren B."/>
        </authorList>
    </citation>
    <scope>NUCLEOTIDE SEQUENCE [LARGE SCALE GENOMIC DNA]</scope>
    <source>
        <strain evidence="1">M292/94/1</strain>
    </source>
</reference>
<dbReference type="Proteomes" id="UP000004659">
    <property type="component" value="Unassembled WGS sequence"/>
</dbReference>
<organism evidence="1">
    <name type="scientific">Brucella pinnipedialis M292/94/1</name>
    <dbReference type="NCBI Taxonomy" id="520462"/>
    <lineage>
        <taxon>Bacteria</taxon>
        <taxon>Pseudomonadati</taxon>
        <taxon>Pseudomonadota</taxon>
        <taxon>Alphaproteobacteria</taxon>
        <taxon>Hyphomicrobiales</taxon>
        <taxon>Brucellaceae</taxon>
        <taxon>Brucella/Ochrobactrum group</taxon>
        <taxon>Brucella</taxon>
    </lineage>
</organism>
<sequence length="123" mass="14177">MWTSGIALYHDGSRSVARVLKIADRLEEPLRRKACNVKQKPIPPPGKGVVRRNQPVLSFDAYFTKCLKIRCSADHPAPLIRHDICCKGWQIRVEVESKLQRRDEWHSLPKAGLGRQQQLLRWA</sequence>
<protein>
    <submittedName>
        <fullName evidence="1">Uncharacterized protein</fullName>
    </submittedName>
</protein>
<accession>A0A0E1X108</accession>
<dbReference type="AlphaFoldDB" id="A0A0E1X108"/>
<dbReference type="HOGENOM" id="CLU_2010925_0_0_5"/>
<dbReference type="GeneID" id="93014949"/>
<proteinExistence type="predicted"/>
<name>A0A0E1X108_9HYPH</name>
<dbReference type="RefSeq" id="WP_002964904.1">
    <property type="nucleotide sequence ID" value="NZ_EQ999542.1"/>
</dbReference>
<evidence type="ECO:0000313" key="1">
    <source>
        <dbReference type="EMBL" id="EEZ29846.1"/>
    </source>
</evidence>
<dbReference type="EMBL" id="EQ999542">
    <property type="protein sequence ID" value="EEZ29846.1"/>
    <property type="molecule type" value="Genomic_DNA"/>
</dbReference>
<gene>
    <name evidence="1" type="ORF">BALG_03189</name>
</gene>